<dbReference type="GO" id="GO:0050660">
    <property type="term" value="F:flavin adenine dinucleotide binding"/>
    <property type="evidence" value="ECO:0007669"/>
    <property type="project" value="InterPro"/>
</dbReference>
<sequence length="492" mass="54879">MEILPSVLPDLLRYNLQCEKRICIIGAGAGGLAALKVVSESAYFKSGKWSVIAYETREKVGGVWLPSPPVVDEYNAPVTPLYDSLTTNIPHPIMAYTSYSFPPETPLFPPAHVVQTYLESYAAYSNLMPLIKFDTTVLDARWESNQWIVTLSDGGHFAYDHLIVTNGHYHLPRIPELPGLADWMKRGRASHSALYRKPDFLGDKILVVGGGPSGDDIAAEMCTVSSVVIHAVTLPGTEKNDPENLIRRGRLIELKANGQVVFDDGTTEDNIDYCILATGFRMHFPFLEGASMIINDIPPDFPPLLPGKLFNSTYHVFPLAKHLFPLQSPYPISSIAFMGLLIRVAPFPLMEAQAYAIVRAFSDPSSLDPIAETVGIVTRGDKIKRAGASTPLALAKAWFRFDKQDQWDYRDAMYQFAQGMGSGTPLIKVTEWEKELYDLTQEMRSGWEDLEKLGDSIEWLRDVGKNGVQDWVELMYRVVDYARTPKNSLGKL</sequence>
<dbReference type="InterPro" id="IPR000960">
    <property type="entry name" value="Flavin_mOase"/>
</dbReference>
<comment type="caution">
    <text evidence="6">The sequence shown here is derived from an EMBL/GenBank/DDBJ whole genome shotgun (WGS) entry which is preliminary data.</text>
</comment>
<comment type="similarity">
    <text evidence="1">Belongs to the FMO family.</text>
</comment>
<gene>
    <name evidence="6" type="ORF">HD556DRAFT_1398308</name>
</gene>
<dbReference type="Gene3D" id="3.50.50.60">
    <property type="entry name" value="FAD/NAD(P)-binding domain"/>
    <property type="match status" value="2"/>
</dbReference>
<keyword evidence="3" id="KW-0274">FAD</keyword>
<dbReference type="GO" id="GO:0050661">
    <property type="term" value="F:NADP binding"/>
    <property type="evidence" value="ECO:0007669"/>
    <property type="project" value="InterPro"/>
</dbReference>
<proteinExistence type="inferred from homology"/>
<dbReference type="PRINTS" id="PR00370">
    <property type="entry name" value="FMOXYGENASE"/>
</dbReference>
<name>A0A9P7AJ42_9AGAM</name>
<dbReference type="AlphaFoldDB" id="A0A9P7AJ42"/>
<dbReference type="InterPro" id="IPR036188">
    <property type="entry name" value="FAD/NAD-bd_sf"/>
</dbReference>
<organism evidence="6 7">
    <name type="scientific">Suillus plorans</name>
    <dbReference type="NCBI Taxonomy" id="116603"/>
    <lineage>
        <taxon>Eukaryota</taxon>
        <taxon>Fungi</taxon>
        <taxon>Dikarya</taxon>
        <taxon>Basidiomycota</taxon>
        <taxon>Agaricomycotina</taxon>
        <taxon>Agaricomycetes</taxon>
        <taxon>Agaricomycetidae</taxon>
        <taxon>Boletales</taxon>
        <taxon>Suillineae</taxon>
        <taxon>Suillaceae</taxon>
        <taxon>Suillus</taxon>
    </lineage>
</organism>
<protein>
    <submittedName>
        <fullName evidence="6">FAD/NAD(P)-binding domain-containing protein</fullName>
    </submittedName>
</protein>
<dbReference type="EMBL" id="JABBWE010000059">
    <property type="protein sequence ID" value="KAG1789453.1"/>
    <property type="molecule type" value="Genomic_DNA"/>
</dbReference>
<reference evidence="6" key="1">
    <citation type="journal article" date="2020" name="New Phytol.">
        <title>Comparative genomics reveals dynamic genome evolution in host specialist ectomycorrhizal fungi.</title>
        <authorList>
            <person name="Lofgren L.A."/>
            <person name="Nguyen N.H."/>
            <person name="Vilgalys R."/>
            <person name="Ruytinx J."/>
            <person name="Liao H.L."/>
            <person name="Branco S."/>
            <person name="Kuo A."/>
            <person name="LaButti K."/>
            <person name="Lipzen A."/>
            <person name="Andreopoulos W."/>
            <person name="Pangilinan J."/>
            <person name="Riley R."/>
            <person name="Hundley H."/>
            <person name="Na H."/>
            <person name="Barry K."/>
            <person name="Grigoriev I.V."/>
            <person name="Stajich J.E."/>
            <person name="Kennedy P.G."/>
        </authorList>
    </citation>
    <scope>NUCLEOTIDE SEQUENCE</scope>
    <source>
        <strain evidence="6">S12</strain>
    </source>
</reference>
<dbReference type="Proteomes" id="UP000719766">
    <property type="component" value="Unassembled WGS sequence"/>
</dbReference>
<dbReference type="OrthoDB" id="66881at2759"/>
<dbReference type="RefSeq" id="XP_041156525.1">
    <property type="nucleotide sequence ID" value="XM_041303761.1"/>
</dbReference>
<evidence type="ECO:0000256" key="5">
    <source>
        <dbReference type="ARBA" id="ARBA00023002"/>
    </source>
</evidence>
<keyword evidence="7" id="KW-1185">Reference proteome</keyword>
<accession>A0A9P7AJ42</accession>
<dbReference type="GO" id="GO:0004499">
    <property type="term" value="F:N,N-dimethylaniline monooxygenase activity"/>
    <property type="evidence" value="ECO:0007669"/>
    <property type="project" value="InterPro"/>
</dbReference>
<evidence type="ECO:0000313" key="6">
    <source>
        <dbReference type="EMBL" id="KAG1789453.1"/>
    </source>
</evidence>
<dbReference type="InterPro" id="IPR020946">
    <property type="entry name" value="Flavin_mOase-like"/>
</dbReference>
<evidence type="ECO:0000256" key="3">
    <source>
        <dbReference type="ARBA" id="ARBA00022827"/>
    </source>
</evidence>
<dbReference type="Pfam" id="PF00743">
    <property type="entry name" value="FMO-like"/>
    <property type="match status" value="2"/>
</dbReference>
<keyword evidence="2" id="KW-0285">Flavoprotein</keyword>
<evidence type="ECO:0000256" key="4">
    <source>
        <dbReference type="ARBA" id="ARBA00022857"/>
    </source>
</evidence>
<keyword evidence="5" id="KW-0560">Oxidoreductase</keyword>
<dbReference type="SUPFAM" id="SSF51905">
    <property type="entry name" value="FAD/NAD(P)-binding domain"/>
    <property type="match status" value="1"/>
</dbReference>
<dbReference type="InterPro" id="IPR050346">
    <property type="entry name" value="FMO-like"/>
</dbReference>
<evidence type="ECO:0000256" key="2">
    <source>
        <dbReference type="ARBA" id="ARBA00022630"/>
    </source>
</evidence>
<evidence type="ECO:0000313" key="7">
    <source>
        <dbReference type="Proteomes" id="UP000719766"/>
    </source>
</evidence>
<evidence type="ECO:0000256" key="1">
    <source>
        <dbReference type="ARBA" id="ARBA00009183"/>
    </source>
</evidence>
<dbReference type="PANTHER" id="PTHR23023">
    <property type="entry name" value="DIMETHYLANILINE MONOOXYGENASE"/>
    <property type="match status" value="1"/>
</dbReference>
<dbReference type="GeneID" id="64597525"/>
<keyword evidence="4" id="KW-0521">NADP</keyword>